<organism evidence="5 6">
    <name type="scientific">Acanthosepion pharaonis</name>
    <name type="common">Pharaoh cuttlefish</name>
    <name type="synonym">Sepia pharaonis</name>
    <dbReference type="NCBI Taxonomy" id="158019"/>
    <lineage>
        <taxon>Eukaryota</taxon>
        <taxon>Metazoa</taxon>
        <taxon>Spiralia</taxon>
        <taxon>Lophotrochozoa</taxon>
        <taxon>Mollusca</taxon>
        <taxon>Cephalopoda</taxon>
        <taxon>Coleoidea</taxon>
        <taxon>Decapodiformes</taxon>
        <taxon>Sepiida</taxon>
        <taxon>Sepiina</taxon>
        <taxon>Sepiidae</taxon>
        <taxon>Acanthosepion</taxon>
    </lineage>
</organism>
<dbReference type="InterPro" id="IPR029063">
    <property type="entry name" value="SAM-dependent_MTases_sf"/>
</dbReference>
<protein>
    <recommendedName>
        <fullName evidence="7">Caffeoyl-CoA O-methyltransferase</fullName>
    </recommendedName>
</protein>
<evidence type="ECO:0000256" key="2">
    <source>
        <dbReference type="ARBA" id="ARBA00022679"/>
    </source>
</evidence>
<dbReference type="OrthoDB" id="10251242at2759"/>
<dbReference type="GO" id="GO:0008171">
    <property type="term" value="F:O-methyltransferase activity"/>
    <property type="evidence" value="ECO:0007669"/>
    <property type="project" value="InterPro"/>
</dbReference>
<name>A0A812B4S5_ACAPH</name>
<keyword evidence="6" id="KW-1185">Reference proteome</keyword>
<dbReference type="SUPFAM" id="SSF53335">
    <property type="entry name" value="S-adenosyl-L-methionine-dependent methyltransferases"/>
    <property type="match status" value="1"/>
</dbReference>
<dbReference type="Pfam" id="PF01596">
    <property type="entry name" value="Methyltransf_3"/>
    <property type="match status" value="1"/>
</dbReference>
<dbReference type="PROSITE" id="PS51682">
    <property type="entry name" value="SAM_OMT_I"/>
    <property type="match status" value="1"/>
</dbReference>
<dbReference type="GO" id="GO:0008757">
    <property type="term" value="F:S-adenosylmethionine-dependent methyltransferase activity"/>
    <property type="evidence" value="ECO:0007669"/>
    <property type="project" value="TreeGrafter"/>
</dbReference>
<evidence type="ECO:0008006" key="7">
    <source>
        <dbReference type="Google" id="ProtNLM"/>
    </source>
</evidence>
<gene>
    <name evidence="5" type="ORF">SPHA_11021</name>
</gene>
<accession>A0A812B4S5</accession>
<dbReference type="AlphaFoldDB" id="A0A812B4S5"/>
<evidence type="ECO:0000256" key="3">
    <source>
        <dbReference type="ARBA" id="ARBA00022691"/>
    </source>
</evidence>
<dbReference type="Proteomes" id="UP000597762">
    <property type="component" value="Unassembled WGS sequence"/>
</dbReference>
<comment type="caution">
    <text evidence="5">The sequence shown here is derived from an EMBL/GenBank/DDBJ whole genome shotgun (WGS) entry which is preliminary data.</text>
</comment>
<evidence type="ECO:0000313" key="5">
    <source>
        <dbReference type="EMBL" id="CAE1170294.1"/>
    </source>
</evidence>
<reference evidence="5" key="1">
    <citation type="submission" date="2021-01" db="EMBL/GenBank/DDBJ databases">
        <authorList>
            <person name="Li R."/>
            <person name="Bekaert M."/>
        </authorList>
    </citation>
    <scope>NUCLEOTIDE SEQUENCE</scope>
    <source>
        <strain evidence="5">Farmed</strain>
    </source>
</reference>
<proteinExistence type="inferred from homology"/>
<evidence type="ECO:0000256" key="1">
    <source>
        <dbReference type="ARBA" id="ARBA00022603"/>
    </source>
</evidence>
<dbReference type="EMBL" id="CAHIKZ030000362">
    <property type="protein sequence ID" value="CAE1170294.1"/>
    <property type="molecule type" value="Genomic_DNA"/>
</dbReference>
<sequence length="390" mass="44291">MIQCLPPRRKRNLFSLSKVLVQNGVHCCDPHYHNLCIQLHFSNLFFHIRGRRTTSKANLSRGCLALFQSIPANGATFLTGHGSCIDLLNFCNFSLIMNKEEKIFTLNYDPIVKELATLSNEVEDEKLKKRVEDIIDLRYKRDAYGTDFNTPASPVLQGLLHETMTKDWDSVWEKKEVSYKVSPRMMSGFWAGQILKMLVSMQSARRVLEIGMFTGYGALSMAEAMPEDGELVTCDVEPYFGKMARKHFDKSPHGKKITIKIAPALETMAKLSEEGKQFDLVFIDAEKSGYIGYFKFILDNNLLASRGSLVFDNVYWSGHPYIDDPNKYEVMREFNNYIKEDPRVFQVLLPIRDVSPRIFSCFSLPSASFVSPVAPQLITVDAGTHAHDGT</sequence>
<dbReference type="InterPro" id="IPR002935">
    <property type="entry name" value="SAM_O-MeTrfase"/>
</dbReference>
<dbReference type="PANTHER" id="PTHR10509:SF14">
    <property type="entry name" value="CAFFEOYL-COA O-METHYLTRANSFERASE 3-RELATED"/>
    <property type="match status" value="1"/>
</dbReference>
<keyword evidence="3" id="KW-0949">S-adenosyl-L-methionine</keyword>
<dbReference type="GO" id="GO:0032259">
    <property type="term" value="P:methylation"/>
    <property type="evidence" value="ECO:0007669"/>
    <property type="project" value="UniProtKB-KW"/>
</dbReference>
<dbReference type="PANTHER" id="PTHR10509">
    <property type="entry name" value="O-METHYLTRANSFERASE-RELATED"/>
    <property type="match status" value="1"/>
</dbReference>
<keyword evidence="2" id="KW-0808">Transferase</keyword>
<comment type="similarity">
    <text evidence="4">Belongs to the class I-like SAM-binding methyltransferase superfamily. Cation-dependent O-methyltransferase family.</text>
</comment>
<dbReference type="InterPro" id="IPR050362">
    <property type="entry name" value="Cation-dep_OMT"/>
</dbReference>
<evidence type="ECO:0000313" key="6">
    <source>
        <dbReference type="Proteomes" id="UP000597762"/>
    </source>
</evidence>
<dbReference type="Gene3D" id="3.40.50.150">
    <property type="entry name" value="Vaccinia Virus protein VP39"/>
    <property type="match status" value="1"/>
</dbReference>
<evidence type="ECO:0000256" key="4">
    <source>
        <dbReference type="ARBA" id="ARBA00023453"/>
    </source>
</evidence>
<keyword evidence="1" id="KW-0489">Methyltransferase</keyword>